<evidence type="ECO:0000256" key="2">
    <source>
        <dbReference type="ARBA" id="ARBA00022692"/>
    </source>
</evidence>
<reference evidence="6 7" key="1">
    <citation type="submission" date="2016-10" db="EMBL/GenBank/DDBJ databases">
        <authorList>
            <person name="Varghese N."/>
            <person name="Submissions S."/>
        </authorList>
    </citation>
    <scope>NUCLEOTIDE SEQUENCE [LARGE SCALE GENOMIC DNA]</scope>
    <source>
        <strain evidence="6 7">DSM 9169</strain>
    </source>
</reference>
<feature type="transmembrane region" description="Helical" evidence="5">
    <location>
        <begin position="175"/>
        <end position="194"/>
    </location>
</feature>
<evidence type="ECO:0000256" key="4">
    <source>
        <dbReference type="ARBA" id="ARBA00023136"/>
    </source>
</evidence>
<dbReference type="Pfam" id="PF07690">
    <property type="entry name" value="MFS_1"/>
    <property type="match status" value="1"/>
</dbReference>
<feature type="transmembrane region" description="Helical" evidence="5">
    <location>
        <begin position="109"/>
        <end position="134"/>
    </location>
</feature>
<dbReference type="EMBL" id="LT629792">
    <property type="protein sequence ID" value="SDU01812.1"/>
    <property type="molecule type" value="Genomic_DNA"/>
</dbReference>
<name>A0ABY0V9X5_9ACTO</name>
<dbReference type="PANTHER" id="PTHR23514:SF13">
    <property type="entry name" value="INNER MEMBRANE PROTEIN YBJJ"/>
    <property type="match status" value="1"/>
</dbReference>
<proteinExistence type="predicted"/>
<keyword evidence="3 5" id="KW-1133">Transmembrane helix</keyword>
<organism evidence="6 7">
    <name type="scientific">Schaalia radingae</name>
    <dbReference type="NCBI Taxonomy" id="131110"/>
    <lineage>
        <taxon>Bacteria</taxon>
        <taxon>Bacillati</taxon>
        <taxon>Actinomycetota</taxon>
        <taxon>Actinomycetes</taxon>
        <taxon>Actinomycetales</taxon>
        <taxon>Actinomycetaceae</taxon>
        <taxon>Schaalia</taxon>
    </lineage>
</organism>
<gene>
    <name evidence="6" type="ORF">SAMN04489714_1649</name>
</gene>
<protein>
    <submittedName>
        <fullName evidence="6">Fucose permease</fullName>
    </submittedName>
</protein>
<dbReference type="SUPFAM" id="SSF103473">
    <property type="entry name" value="MFS general substrate transporter"/>
    <property type="match status" value="1"/>
</dbReference>
<sequence>MSLSRRDLPQSRIRRAVIADAAMFFFMGFASSSWVSRLPAVRDSLNLSPTQIGAMLLIGSIGSLVALPSSGPVVGAIGPRMSGRLAGVLWAVGMGCVVASIHVGSLDLLSLSLIFVSMGMSLTGSTINTAGGLIEVALGHPVLDRFHAMFSIGTVTGALSGAAMARAAVHVTHHLLGVIVFGLTCVAVATAFLLTEDDVLAQSVSDGAPKRRRIFGSGGSTARTRKAWGEKRTLLIGLMVLSSGLLEGSANNWLALAMVDGYDMTAAQGSAVLSGFLATVVIVRLSAAWLRRHWPPDVLLRGMLIAACPGLILVGFAPVWGIAMIGVVLWAFGAALVYPTGASALSHDPSMTAARLSVLSTINYGAFLIGPPVLGLLASHIGYHRALTCLIVPVAVGAWLTRYLRPESDS</sequence>
<feature type="transmembrane region" description="Helical" evidence="5">
    <location>
        <begin position="146"/>
        <end position="169"/>
    </location>
</feature>
<dbReference type="Proteomes" id="UP000198976">
    <property type="component" value="Chromosome I"/>
</dbReference>
<accession>A0ABY0V9X5</accession>
<feature type="transmembrane region" description="Helical" evidence="5">
    <location>
        <begin position="383"/>
        <end position="404"/>
    </location>
</feature>
<feature type="transmembrane region" description="Helical" evidence="5">
    <location>
        <begin position="266"/>
        <end position="286"/>
    </location>
</feature>
<feature type="transmembrane region" description="Helical" evidence="5">
    <location>
        <begin position="85"/>
        <end position="103"/>
    </location>
</feature>
<dbReference type="InterPro" id="IPR051788">
    <property type="entry name" value="MFS_Transporter"/>
</dbReference>
<feature type="transmembrane region" description="Helical" evidence="5">
    <location>
        <begin position="55"/>
        <end position="78"/>
    </location>
</feature>
<evidence type="ECO:0000256" key="3">
    <source>
        <dbReference type="ARBA" id="ARBA00022989"/>
    </source>
</evidence>
<dbReference type="RefSeq" id="WP_157886386.1">
    <property type="nucleotide sequence ID" value="NZ_LT629792.1"/>
</dbReference>
<dbReference type="InterPro" id="IPR036259">
    <property type="entry name" value="MFS_trans_sf"/>
</dbReference>
<evidence type="ECO:0000313" key="6">
    <source>
        <dbReference type="EMBL" id="SDU01812.1"/>
    </source>
</evidence>
<evidence type="ECO:0000256" key="5">
    <source>
        <dbReference type="SAM" id="Phobius"/>
    </source>
</evidence>
<keyword evidence="7" id="KW-1185">Reference proteome</keyword>
<evidence type="ECO:0000256" key="1">
    <source>
        <dbReference type="ARBA" id="ARBA00004141"/>
    </source>
</evidence>
<dbReference type="InterPro" id="IPR011701">
    <property type="entry name" value="MFS"/>
</dbReference>
<keyword evidence="4 5" id="KW-0472">Membrane</keyword>
<evidence type="ECO:0000313" key="7">
    <source>
        <dbReference type="Proteomes" id="UP000198976"/>
    </source>
</evidence>
<feature type="transmembrane region" description="Helical" evidence="5">
    <location>
        <begin position="353"/>
        <end position="377"/>
    </location>
</feature>
<comment type="subcellular location">
    <subcellularLocation>
        <location evidence="1">Membrane</location>
        <topology evidence="1">Multi-pass membrane protein</topology>
    </subcellularLocation>
</comment>
<keyword evidence="2 5" id="KW-0812">Transmembrane</keyword>
<dbReference type="PANTHER" id="PTHR23514">
    <property type="entry name" value="BYPASS OF STOP CODON PROTEIN 6"/>
    <property type="match status" value="1"/>
</dbReference>
<dbReference type="Gene3D" id="1.20.1250.20">
    <property type="entry name" value="MFS general substrate transporter like domains"/>
    <property type="match status" value="1"/>
</dbReference>
<feature type="transmembrane region" description="Helical" evidence="5">
    <location>
        <begin position="233"/>
        <end position="254"/>
    </location>
</feature>
<feature type="transmembrane region" description="Helical" evidence="5">
    <location>
        <begin position="16"/>
        <end position="35"/>
    </location>
</feature>